<dbReference type="EMBL" id="JBBWWQ010000014">
    <property type="protein sequence ID" value="KAK8930681.1"/>
    <property type="molecule type" value="Genomic_DNA"/>
</dbReference>
<sequence length="166" mass="18950">MSSRETLLYLGNLHGQSSLGSTLTMDLGSESLSTTKFVQSAFVLMKSFNLPSSNNWEPRESLNQVYSSSQAPNQENENYSHVPLVNDADGNNYVMEQRANGYILSEYFWKSFTDIINQVVFQKLGVSLPEIKSWDGLDLLDKMSTEFRRSICRRKVYRIWTCNPAV</sequence>
<protein>
    <submittedName>
        <fullName evidence="1">Uncharacterized protein</fullName>
    </submittedName>
</protein>
<dbReference type="PANTHER" id="PTHR47759:SF2">
    <property type="entry name" value="TRIGLYCERIDE LIPASE"/>
    <property type="match status" value="1"/>
</dbReference>
<name>A0AAP0B6M1_9ASPA</name>
<gene>
    <name evidence="1" type="ORF">KSP39_PZI016249</name>
</gene>
<evidence type="ECO:0000313" key="1">
    <source>
        <dbReference type="EMBL" id="KAK8930681.1"/>
    </source>
</evidence>
<dbReference type="AlphaFoldDB" id="A0AAP0B6M1"/>
<keyword evidence="2" id="KW-1185">Reference proteome</keyword>
<proteinExistence type="predicted"/>
<reference evidence="1 2" key="1">
    <citation type="journal article" date="2022" name="Nat. Plants">
        <title>Genomes of leafy and leafless Platanthera orchids illuminate the evolution of mycoheterotrophy.</title>
        <authorList>
            <person name="Li M.H."/>
            <person name="Liu K.W."/>
            <person name="Li Z."/>
            <person name="Lu H.C."/>
            <person name="Ye Q.L."/>
            <person name="Zhang D."/>
            <person name="Wang J.Y."/>
            <person name="Li Y.F."/>
            <person name="Zhong Z.M."/>
            <person name="Liu X."/>
            <person name="Yu X."/>
            <person name="Liu D.K."/>
            <person name="Tu X.D."/>
            <person name="Liu B."/>
            <person name="Hao Y."/>
            <person name="Liao X.Y."/>
            <person name="Jiang Y.T."/>
            <person name="Sun W.H."/>
            <person name="Chen J."/>
            <person name="Chen Y.Q."/>
            <person name="Ai Y."/>
            <person name="Zhai J.W."/>
            <person name="Wu S.S."/>
            <person name="Zhou Z."/>
            <person name="Hsiao Y.Y."/>
            <person name="Wu W.L."/>
            <person name="Chen Y.Y."/>
            <person name="Lin Y.F."/>
            <person name="Hsu J.L."/>
            <person name="Li C.Y."/>
            <person name="Wang Z.W."/>
            <person name="Zhao X."/>
            <person name="Zhong W.Y."/>
            <person name="Ma X.K."/>
            <person name="Ma L."/>
            <person name="Huang J."/>
            <person name="Chen G.Z."/>
            <person name="Huang M.Z."/>
            <person name="Huang L."/>
            <person name="Peng D.H."/>
            <person name="Luo Y.B."/>
            <person name="Zou S.Q."/>
            <person name="Chen S.P."/>
            <person name="Lan S."/>
            <person name="Tsai W.C."/>
            <person name="Van de Peer Y."/>
            <person name="Liu Z.J."/>
        </authorList>
    </citation>
    <scope>NUCLEOTIDE SEQUENCE [LARGE SCALE GENOMIC DNA]</scope>
    <source>
        <tissue evidence="1">Leaf</tissue>
    </source>
</reference>
<comment type="caution">
    <text evidence="1">The sequence shown here is derived from an EMBL/GenBank/DDBJ whole genome shotgun (WGS) entry which is preliminary data.</text>
</comment>
<organism evidence="1 2">
    <name type="scientific">Platanthera zijinensis</name>
    <dbReference type="NCBI Taxonomy" id="2320716"/>
    <lineage>
        <taxon>Eukaryota</taxon>
        <taxon>Viridiplantae</taxon>
        <taxon>Streptophyta</taxon>
        <taxon>Embryophyta</taxon>
        <taxon>Tracheophyta</taxon>
        <taxon>Spermatophyta</taxon>
        <taxon>Magnoliopsida</taxon>
        <taxon>Liliopsida</taxon>
        <taxon>Asparagales</taxon>
        <taxon>Orchidaceae</taxon>
        <taxon>Orchidoideae</taxon>
        <taxon>Orchideae</taxon>
        <taxon>Orchidinae</taxon>
        <taxon>Platanthera</taxon>
    </lineage>
</organism>
<evidence type="ECO:0000313" key="2">
    <source>
        <dbReference type="Proteomes" id="UP001418222"/>
    </source>
</evidence>
<dbReference type="PANTHER" id="PTHR47759">
    <property type="entry name" value="OS04G0509100 PROTEIN"/>
    <property type="match status" value="1"/>
</dbReference>
<dbReference type="Proteomes" id="UP001418222">
    <property type="component" value="Unassembled WGS sequence"/>
</dbReference>
<accession>A0AAP0B6M1</accession>